<comment type="similarity">
    <text evidence="2 8">Belongs to the lactate permease family.</text>
</comment>
<comment type="subcellular location">
    <subcellularLocation>
        <location evidence="1 8">Cell membrane</location>
        <topology evidence="1 8">Multi-pass membrane protein</topology>
    </subcellularLocation>
</comment>
<evidence type="ECO:0000256" key="3">
    <source>
        <dbReference type="ARBA" id="ARBA00022448"/>
    </source>
</evidence>
<sequence>MFQATIDPVAGSLPLSALTACVPLLVFFIVLVGFKAKAHVSALIALAAALVVAVAAFRMPVELALLSATQGFVYGAFPIVFIIVMAVWFYQVTVRAGRFKDLRRFFDIVGGGDVRIQAVLVAFCFGGLLEALAGFGAPIAITATMVLALGVKPLRAALAVLIANTAPVAYGAVGTPITMAGSMVSGGDAQIAAETAQHVAALVGTQAPLFALAVPMLVMLVLDGRRGVADTWPPMLVIGVSFAFTQWWCSTHFAFELTDVVASLVSLGIAVAFMRLWKPRGVDEARARFGLAPAAEADRESLPAVRAWMALLPYVIVVAVFAVGKLGIPALLAGFDVKIAWPGLAGNVLNAAGSDPGTTYTLNWLSNPGTMLFAAGVLTALLYSVFDGKGAFKITPVGAFEELASTAYSMRFSGLAIVSILALAYVMNFSGQTIAIGQFLAGSGSLFALLSPVLGWVGTAVTGSDTSANALFASLQHEAASANAALSSTSPDLFLASNTMGGVVGKMISPQSLAIAALATKEKESALFKAVLPWSVGFLAALCVLVFVQATVFAFLLP</sequence>
<comment type="caution">
    <text evidence="9">The sequence shown here is derived from an EMBL/GenBank/DDBJ whole genome shotgun (WGS) entry which is preliminary data.</text>
</comment>
<evidence type="ECO:0000313" key="10">
    <source>
        <dbReference type="Proteomes" id="UP000727506"/>
    </source>
</evidence>
<evidence type="ECO:0000256" key="4">
    <source>
        <dbReference type="ARBA" id="ARBA00022475"/>
    </source>
</evidence>
<feature type="transmembrane region" description="Helical" evidence="8">
    <location>
        <begin position="369"/>
        <end position="386"/>
    </location>
</feature>
<feature type="transmembrane region" description="Helical" evidence="8">
    <location>
        <begin position="199"/>
        <end position="222"/>
    </location>
</feature>
<dbReference type="NCBIfam" id="TIGR00795">
    <property type="entry name" value="lctP"/>
    <property type="match status" value="1"/>
</dbReference>
<dbReference type="InterPro" id="IPR003804">
    <property type="entry name" value="Lactate_perm"/>
</dbReference>
<protein>
    <recommendedName>
        <fullName evidence="8">L-lactate permease</fullName>
    </recommendedName>
</protein>
<feature type="transmembrane region" description="Helical" evidence="8">
    <location>
        <begin position="12"/>
        <end position="33"/>
    </location>
</feature>
<dbReference type="Proteomes" id="UP000727506">
    <property type="component" value="Unassembled WGS sequence"/>
</dbReference>
<dbReference type="PANTHER" id="PTHR30003">
    <property type="entry name" value="L-LACTATE PERMEASE"/>
    <property type="match status" value="1"/>
</dbReference>
<feature type="transmembrane region" description="Helical" evidence="8">
    <location>
        <begin position="40"/>
        <end position="59"/>
    </location>
</feature>
<keyword evidence="6 8" id="KW-1133">Transmembrane helix</keyword>
<organism evidence="9 10">
    <name type="scientific">Slackia piriformis</name>
    <dbReference type="NCBI Taxonomy" id="626934"/>
    <lineage>
        <taxon>Bacteria</taxon>
        <taxon>Bacillati</taxon>
        <taxon>Actinomycetota</taxon>
        <taxon>Coriobacteriia</taxon>
        <taxon>Eggerthellales</taxon>
        <taxon>Eggerthellaceae</taxon>
        <taxon>Slackia</taxon>
    </lineage>
</organism>
<evidence type="ECO:0000256" key="1">
    <source>
        <dbReference type="ARBA" id="ARBA00004651"/>
    </source>
</evidence>
<evidence type="ECO:0000256" key="8">
    <source>
        <dbReference type="RuleBase" id="RU365092"/>
    </source>
</evidence>
<evidence type="ECO:0000313" key="9">
    <source>
        <dbReference type="EMBL" id="MBS6940963.1"/>
    </source>
</evidence>
<feature type="transmembrane region" description="Helical" evidence="8">
    <location>
        <begin position="531"/>
        <end position="557"/>
    </location>
</feature>
<feature type="transmembrane region" description="Helical" evidence="8">
    <location>
        <begin position="311"/>
        <end position="335"/>
    </location>
</feature>
<dbReference type="GO" id="GO:0015295">
    <property type="term" value="F:solute:proton symporter activity"/>
    <property type="evidence" value="ECO:0007669"/>
    <property type="project" value="TreeGrafter"/>
</dbReference>
<name>A0A943V0K8_9ACTN</name>
<evidence type="ECO:0000256" key="7">
    <source>
        <dbReference type="ARBA" id="ARBA00023136"/>
    </source>
</evidence>
<dbReference type="PANTHER" id="PTHR30003:SF0">
    <property type="entry name" value="GLYCOLATE PERMEASE GLCA-RELATED"/>
    <property type="match status" value="1"/>
</dbReference>
<dbReference type="AlphaFoldDB" id="A0A943V0K8"/>
<keyword evidence="5 8" id="KW-0812">Transmembrane</keyword>
<dbReference type="EMBL" id="JAGZSV010000092">
    <property type="protein sequence ID" value="MBS6940963.1"/>
    <property type="molecule type" value="Genomic_DNA"/>
</dbReference>
<dbReference type="GO" id="GO:0015129">
    <property type="term" value="F:lactate transmembrane transporter activity"/>
    <property type="evidence" value="ECO:0007669"/>
    <property type="project" value="UniProtKB-UniRule"/>
</dbReference>
<accession>A0A943V0K8</accession>
<comment type="function">
    <text evidence="8">Uptake of L-lactate across the membrane. Can also transport D-lactate and glycolate.</text>
</comment>
<reference evidence="9" key="1">
    <citation type="submission" date="2021-02" db="EMBL/GenBank/DDBJ databases">
        <title>Infant gut strain persistence is associated with maternal origin, phylogeny, and functional potential including surface adhesion and iron acquisition.</title>
        <authorList>
            <person name="Lou Y.C."/>
        </authorList>
    </citation>
    <scope>NUCLEOTIDE SEQUENCE</scope>
    <source>
        <strain evidence="9">L2_039_000G1_dasL2_039_000G1_concoct_11</strain>
    </source>
</reference>
<feature type="transmembrane region" description="Helical" evidence="8">
    <location>
        <begin position="260"/>
        <end position="277"/>
    </location>
</feature>
<feature type="transmembrane region" description="Helical" evidence="8">
    <location>
        <begin position="407"/>
        <end position="427"/>
    </location>
</feature>
<evidence type="ECO:0000256" key="6">
    <source>
        <dbReference type="ARBA" id="ARBA00022989"/>
    </source>
</evidence>
<feature type="transmembrane region" description="Helical" evidence="8">
    <location>
        <begin position="71"/>
        <end position="93"/>
    </location>
</feature>
<dbReference type="Pfam" id="PF02652">
    <property type="entry name" value="Lactate_perm"/>
    <property type="match status" value="1"/>
</dbReference>
<evidence type="ECO:0000256" key="5">
    <source>
        <dbReference type="ARBA" id="ARBA00022692"/>
    </source>
</evidence>
<proteinExistence type="inferred from homology"/>
<gene>
    <name evidence="9" type="ORF">KH142_05705</name>
</gene>
<evidence type="ECO:0000256" key="2">
    <source>
        <dbReference type="ARBA" id="ARBA00010100"/>
    </source>
</evidence>
<keyword evidence="3 8" id="KW-0813">Transport</keyword>
<feature type="transmembrane region" description="Helical" evidence="8">
    <location>
        <begin position="433"/>
        <end position="457"/>
    </location>
</feature>
<feature type="transmembrane region" description="Helical" evidence="8">
    <location>
        <begin position="158"/>
        <end position="179"/>
    </location>
</feature>
<keyword evidence="7 8" id="KW-0472">Membrane</keyword>
<dbReference type="GO" id="GO:0005886">
    <property type="term" value="C:plasma membrane"/>
    <property type="evidence" value="ECO:0007669"/>
    <property type="project" value="UniProtKB-SubCell"/>
</dbReference>
<keyword evidence="4 8" id="KW-1003">Cell membrane</keyword>